<dbReference type="SMART" id="SM00849">
    <property type="entry name" value="Lactamase_B"/>
    <property type="match status" value="1"/>
</dbReference>
<feature type="domain" description="Metallo-beta-lactamase" evidence="1">
    <location>
        <begin position="62"/>
        <end position="252"/>
    </location>
</feature>
<dbReference type="EMBL" id="RCCI01000006">
    <property type="protein sequence ID" value="RLJ63775.1"/>
    <property type="molecule type" value="Genomic_DNA"/>
</dbReference>
<dbReference type="InterPro" id="IPR001279">
    <property type="entry name" value="Metallo-B-lactamas"/>
</dbReference>
<evidence type="ECO:0000313" key="2">
    <source>
        <dbReference type="EMBL" id="RLJ63775.1"/>
    </source>
</evidence>
<dbReference type="RefSeq" id="WP_121242708.1">
    <property type="nucleotide sequence ID" value="NZ_BHVV01000003.1"/>
</dbReference>
<comment type="caution">
    <text evidence="2">The sequence shown here is derived from an EMBL/GenBank/DDBJ whole genome shotgun (WGS) entry which is preliminary data.</text>
</comment>
<keyword evidence="3" id="KW-1185">Reference proteome</keyword>
<gene>
    <name evidence="2" type="ORF">DFR35_2408</name>
</gene>
<dbReference type="AlphaFoldDB" id="A0A497XB25"/>
<accession>A0A497XB25</accession>
<dbReference type="PANTHER" id="PTHR42663">
    <property type="entry name" value="HYDROLASE C777.06C-RELATED-RELATED"/>
    <property type="match status" value="1"/>
</dbReference>
<reference evidence="2 3" key="1">
    <citation type="submission" date="2018-10" db="EMBL/GenBank/DDBJ databases">
        <title>Genomic Encyclopedia of Type Strains, Phase IV (KMG-IV): sequencing the most valuable type-strain genomes for metagenomic binning, comparative biology and taxonomic classification.</title>
        <authorList>
            <person name="Goeker M."/>
        </authorList>
    </citation>
    <scope>NUCLEOTIDE SEQUENCE [LARGE SCALE GENOMIC DNA]</scope>
    <source>
        <strain evidence="2 3">DSM 26916</strain>
    </source>
</reference>
<name>A0A497XB25_9PROT</name>
<organism evidence="2 3">
    <name type="scientific">Sulfurisoma sediminicola</name>
    <dbReference type="NCBI Taxonomy" id="1381557"/>
    <lineage>
        <taxon>Bacteria</taxon>
        <taxon>Pseudomonadati</taxon>
        <taxon>Pseudomonadota</taxon>
        <taxon>Betaproteobacteria</taxon>
        <taxon>Nitrosomonadales</taxon>
        <taxon>Sterolibacteriaceae</taxon>
        <taxon>Sulfurisoma</taxon>
    </lineage>
</organism>
<dbReference type="Pfam" id="PF12706">
    <property type="entry name" value="Lactamase_B_2"/>
    <property type="match status" value="1"/>
</dbReference>
<dbReference type="PANTHER" id="PTHR42663:SF4">
    <property type="entry name" value="SLL1036 PROTEIN"/>
    <property type="match status" value="1"/>
</dbReference>
<evidence type="ECO:0000259" key="1">
    <source>
        <dbReference type="SMART" id="SM00849"/>
    </source>
</evidence>
<dbReference type="CDD" id="cd07715">
    <property type="entry name" value="TaR3-like_MBL-fold"/>
    <property type="match status" value="1"/>
</dbReference>
<protein>
    <submittedName>
        <fullName evidence="2">Phosphoribosyl 1,2-cyclic phosphodiesterase</fullName>
    </submittedName>
</protein>
<evidence type="ECO:0000313" key="3">
    <source>
        <dbReference type="Proteomes" id="UP000268908"/>
    </source>
</evidence>
<sequence length="318" mass="34806">MLVRFWGTRGSVPVSVTHADIRAKLIAALAGAAGRDLSERGLIEAYVDGELGFDVAGTFGGHSSCVQIEGADEAVICDMGSGARPLAGHLLARAGGKPRTYHVFMSHLHWDHIMGFPFFTPVYIPGNRIVIHGCHAELELAFRRQQAAPCFPVGFDQLAATIEFDVMTPGRRYDIAGLAVTAKKQRHAGDSYGWRFERDGRSFVYTTDSEHALGDAGERDAFVDFFRGADLVAFDAMYSLADAISVKADWGHSSNIVGVELCQLAGTRRLCLFHHEPAHDDAQIARTLAETRRFEEITREDRQPLDVSAAYDGLEIAL</sequence>
<dbReference type="OrthoDB" id="9803916at2"/>
<dbReference type="InterPro" id="IPR036866">
    <property type="entry name" value="RibonucZ/Hydroxyglut_hydro"/>
</dbReference>
<dbReference type="Proteomes" id="UP000268908">
    <property type="component" value="Unassembled WGS sequence"/>
</dbReference>
<proteinExistence type="predicted"/>
<dbReference type="SUPFAM" id="SSF56281">
    <property type="entry name" value="Metallo-hydrolase/oxidoreductase"/>
    <property type="match status" value="1"/>
</dbReference>
<dbReference type="Gene3D" id="3.60.15.10">
    <property type="entry name" value="Ribonuclease Z/Hydroxyacylglutathione hydrolase-like"/>
    <property type="match status" value="1"/>
</dbReference>